<proteinExistence type="predicted"/>
<dbReference type="HOGENOM" id="CLU_3239459_0_0_9"/>
<reference evidence="1 2" key="1">
    <citation type="submission" date="2010-08" db="EMBL/GenBank/DDBJ databases">
        <authorList>
            <person name="Weinstock G."/>
            <person name="Sodergren E."/>
            <person name="Clifton S."/>
            <person name="Fulton L."/>
            <person name="Fulton B."/>
            <person name="Courtney L."/>
            <person name="Fronick C."/>
            <person name="Harrison M."/>
            <person name="Strong C."/>
            <person name="Farmer C."/>
            <person name="Delahaunty K."/>
            <person name="Markovic C."/>
            <person name="Hall O."/>
            <person name="Minx P."/>
            <person name="Tomlinson C."/>
            <person name="Mitreva M."/>
            <person name="Hou S."/>
            <person name="Chen J."/>
            <person name="Wollam A."/>
            <person name="Pepin K.H."/>
            <person name="Johnson M."/>
            <person name="Bhonagiri V."/>
            <person name="Zhang X."/>
            <person name="Suruliraj S."/>
            <person name="Warren W."/>
            <person name="Chinwalla A."/>
            <person name="Mardis E.R."/>
            <person name="Wilson R.K."/>
        </authorList>
    </citation>
    <scope>NUCLEOTIDE SEQUENCE [LARGE SCALE GENOMIC DNA]</scope>
    <source>
        <strain evidence="1 2">F0399</strain>
    </source>
</reference>
<evidence type="ECO:0000313" key="2">
    <source>
        <dbReference type="Proteomes" id="UP000004633"/>
    </source>
</evidence>
<evidence type="ECO:0000313" key="1">
    <source>
        <dbReference type="EMBL" id="EFW29567.1"/>
    </source>
</evidence>
<dbReference type="Proteomes" id="UP000004633">
    <property type="component" value="Unassembled WGS sequence"/>
</dbReference>
<keyword evidence="2" id="KW-1185">Reference proteome</keyword>
<accession>E7N306</accession>
<comment type="caution">
    <text evidence="1">The sequence shown here is derived from an EMBL/GenBank/DDBJ whole genome shotgun (WGS) entry which is preliminary data.</text>
</comment>
<gene>
    <name evidence="1" type="ORF">HMPREF9555_01378</name>
</gene>
<sequence length="43" mass="5021">MIGNLIIGQAHRVVNKIELNEQVRDTSKILDNPSRLSLWYNDR</sequence>
<dbReference type="EMBL" id="AECV01000023">
    <property type="protein sequence ID" value="EFW29567.1"/>
    <property type="molecule type" value="Genomic_DNA"/>
</dbReference>
<name>E7N306_9FIRM</name>
<dbReference type="AlphaFoldDB" id="E7N306"/>
<dbReference type="STRING" id="749551.HMPREF9555_01378"/>
<protein>
    <submittedName>
        <fullName evidence="1">Uncharacterized protein</fullName>
    </submittedName>
</protein>
<organism evidence="1 2">
    <name type="scientific">Selenomonas artemidis F0399</name>
    <dbReference type="NCBI Taxonomy" id="749551"/>
    <lineage>
        <taxon>Bacteria</taxon>
        <taxon>Bacillati</taxon>
        <taxon>Bacillota</taxon>
        <taxon>Negativicutes</taxon>
        <taxon>Selenomonadales</taxon>
        <taxon>Selenomonadaceae</taxon>
        <taxon>Selenomonas</taxon>
    </lineage>
</organism>